<dbReference type="EMBL" id="GDKF01000498">
    <property type="protein sequence ID" value="JAT78124.1"/>
    <property type="molecule type" value="Transcribed_RNA"/>
</dbReference>
<protein>
    <submittedName>
        <fullName evidence="3">Uncharacterized protein</fullName>
    </submittedName>
</protein>
<keyword evidence="2" id="KW-0472">Membrane</keyword>
<reference evidence="3" key="1">
    <citation type="submission" date="2015-08" db="EMBL/GenBank/DDBJ databases">
        <authorList>
            <person name="Babu N.S."/>
            <person name="Beckwith C.J."/>
            <person name="Beseler K.G."/>
            <person name="Brison A."/>
            <person name="Carone J.V."/>
            <person name="Caskin T.P."/>
            <person name="Diamond M."/>
            <person name="Durham M.E."/>
            <person name="Foxe J.M."/>
            <person name="Go M."/>
            <person name="Henderson B.A."/>
            <person name="Jones I.B."/>
            <person name="McGettigan J.A."/>
            <person name="Micheletti S.J."/>
            <person name="Nasrallah M.E."/>
            <person name="Ortiz D."/>
            <person name="Piller C.R."/>
            <person name="Privatt S.R."/>
            <person name="Schneider S.L."/>
            <person name="Sharp S."/>
            <person name="Smith T.C."/>
            <person name="Stanton J.D."/>
            <person name="Ullery H.E."/>
            <person name="Wilson R.J."/>
            <person name="Serrano M.G."/>
            <person name="Buck G."/>
            <person name="Lee V."/>
            <person name="Wang Y."/>
            <person name="Carvalho R."/>
            <person name="Voegtly L."/>
            <person name="Shi R."/>
            <person name="Duckworth R."/>
            <person name="Johnson A."/>
            <person name="Loviza R."/>
            <person name="Walstead R."/>
            <person name="Shah Z."/>
            <person name="Kiflezghi M."/>
            <person name="Wade K."/>
            <person name="Ball S.L."/>
            <person name="Bradley K.W."/>
            <person name="Asai D.J."/>
            <person name="Bowman C.A."/>
            <person name="Russell D.A."/>
            <person name="Pope W.H."/>
            <person name="Jacobs-Sera D."/>
            <person name="Hendrix R.W."/>
            <person name="Hatfull G.F."/>
        </authorList>
    </citation>
    <scope>NUCLEOTIDE SEQUENCE</scope>
</reference>
<accession>A0A1D2AFY6</accession>
<feature type="region of interest" description="Disordered" evidence="1">
    <location>
        <begin position="1"/>
        <end position="43"/>
    </location>
</feature>
<sequence>MEVVHAQSGSATRSRPGVFVLRRGPPGRSHPPNPLSLGRGGAATQVRRRHVARATGSSFDVVDEMLAQQAASMRQFDREMARVERGVLDQMLSMERQTAPRVHMHDDIRTGQHWRVYEREGGWRGTGSLSFYSERYAVSQPVRQPLPPRVQSTQGSPIASGFLVAAAFAAGLWAVLSALLVRNHGRTAYAAESRLTLLALWPLLLLTSPSFRGQFARAVGWTDVGSPTASTHDSPLREDEA</sequence>
<gene>
    <name evidence="3" type="ORF">g.55281</name>
</gene>
<dbReference type="AlphaFoldDB" id="A0A1D2AFY6"/>
<evidence type="ECO:0000256" key="1">
    <source>
        <dbReference type="SAM" id="MobiDB-lite"/>
    </source>
</evidence>
<organism evidence="3">
    <name type="scientific">Auxenochlorella protothecoides</name>
    <name type="common">Green microalga</name>
    <name type="synonym">Chlorella protothecoides</name>
    <dbReference type="NCBI Taxonomy" id="3075"/>
    <lineage>
        <taxon>Eukaryota</taxon>
        <taxon>Viridiplantae</taxon>
        <taxon>Chlorophyta</taxon>
        <taxon>core chlorophytes</taxon>
        <taxon>Trebouxiophyceae</taxon>
        <taxon>Chlorellales</taxon>
        <taxon>Chlorellaceae</taxon>
        <taxon>Auxenochlorella</taxon>
    </lineage>
</organism>
<keyword evidence="2" id="KW-0812">Transmembrane</keyword>
<feature type="transmembrane region" description="Helical" evidence="2">
    <location>
        <begin position="158"/>
        <end position="181"/>
    </location>
</feature>
<keyword evidence="2" id="KW-1133">Transmembrane helix</keyword>
<evidence type="ECO:0000313" key="3">
    <source>
        <dbReference type="EMBL" id="JAT78124.1"/>
    </source>
</evidence>
<evidence type="ECO:0000256" key="2">
    <source>
        <dbReference type="SAM" id="Phobius"/>
    </source>
</evidence>
<name>A0A1D2AFY6_AUXPR</name>
<proteinExistence type="predicted"/>